<dbReference type="RefSeq" id="WP_138644940.1">
    <property type="nucleotide sequence ID" value="NZ_VCKW01000041.1"/>
</dbReference>
<comment type="caution">
    <text evidence="2">The sequence shown here is derived from an EMBL/GenBank/DDBJ whole genome shotgun (WGS) entry which is preliminary data.</text>
</comment>
<proteinExistence type="predicted"/>
<dbReference type="OrthoDB" id="4205455at2"/>
<dbReference type="Proteomes" id="UP000309174">
    <property type="component" value="Unassembled WGS sequence"/>
</dbReference>
<dbReference type="EMBL" id="VCKW01000041">
    <property type="protein sequence ID" value="TMR03389.1"/>
    <property type="molecule type" value="Genomic_DNA"/>
</dbReference>
<sequence length="142" mass="15816">MEQEEEPFREFCEAVTRAHAHGQHANVSRIDRAAEGGYVVRRRTRRYRDPASGQVVEEREDDLAPPDWRAAAWLLERRHHEGLARPSHLQVSGPDGGPVEMAETPGLALSPNVSPRAWPSTGPSKRQSRSESGRVDGPTHGR</sequence>
<gene>
    <name evidence="2" type="ORF">ETD83_10800</name>
</gene>
<name>A0A5C4JFZ1_9ACTN</name>
<evidence type="ECO:0000313" key="3">
    <source>
        <dbReference type="Proteomes" id="UP000309174"/>
    </source>
</evidence>
<keyword evidence="3" id="KW-1185">Reference proteome</keyword>
<evidence type="ECO:0000313" key="2">
    <source>
        <dbReference type="EMBL" id="TMR03389.1"/>
    </source>
</evidence>
<protein>
    <submittedName>
        <fullName evidence="2">Uncharacterized protein</fullName>
    </submittedName>
</protein>
<evidence type="ECO:0000256" key="1">
    <source>
        <dbReference type="SAM" id="MobiDB-lite"/>
    </source>
</evidence>
<feature type="compositionally biased region" description="Basic and acidic residues" evidence="1">
    <location>
        <begin position="128"/>
        <end position="142"/>
    </location>
</feature>
<reference evidence="2 3" key="1">
    <citation type="submission" date="2019-05" db="EMBL/GenBank/DDBJ databases">
        <title>Draft genome sequence of Actinomadura sp. 14C53.</title>
        <authorList>
            <person name="Saricaoglu S."/>
            <person name="Isik K."/>
        </authorList>
    </citation>
    <scope>NUCLEOTIDE SEQUENCE [LARGE SCALE GENOMIC DNA]</scope>
    <source>
        <strain evidence="2 3">14C53</strain>
    </source>
</reference>
<feature type="region of interest" description="Disordered" evidence="1">
    <location>
        <begin position="80"/>
        <end position="142"/>
    </location>
</feature>
<accession>A0A5C4JFZ1</accession>
<organism evidence="2 3">
    <name type="scientific">Actinomadura soli</name>
    <dbReference type="NCBI Taxonomy" id="2508997"/>
    <lineage>
        <taxon>Bacteria</taxon>
        <taxon>Bacillati</taxon>
        <taxon>Actinomycetota</taxon>
        <taxon>Actinomycetes</taxon>
        <taxon>Streptosporangiales</taxon>
        <taxon>Thermomonosporaceae</taxon>
        <taxon>Actinomadura</taxon>
    </lineage>
</organism>
<dbReference type="AlphaFoldDB" id="A0A5C4JFZ1"/>